<dbReference type="InterPro" id="IPR046521">
    <property type="entry name" value="DUF6698"/>
</dbReference>
<dbReference type="STRING" id="230819.A0A5C3KJM4"/>
<proteinExistence type="predicted"/>
<sequence length="202" mass="22861">LQKGAAAARSDNTRSLKIAVVDWITPKNSFLSLPLQCNVKTDRGFYHNRTGELLCPATMDWGSPEIKTRLKSGELAPTGDQWPKFVYQEFVYDAADPWHGLFQSHLLVQAYKHIFTSPSSVENPTSYATRSSISRLHGMTVVTAASLAYIATQVRFALSSTQVFSRNDTVTDSERFYNTVLELLEDPEEQIKVEQLLNWWNK</sequence>
<evidence type="ECO:0000313" key="1">
    <source>
        <dbReference type="EMBL" id="TFK20491.1"/>
    </source>
</evidence>
<dbReference type="OrthoDB" id="3160134at2759"/>
<gene>
    <name evidence="1" type="ORF">FA15DRAFT_599609</name>
</gene>
<reference evidence="1 2" key="1">
    <citation type="journal article" date="2019" name="Nat. Ecol. Evol.">
        <title>Megaphylogeny resolves global patterns of mushroom evolution.</title>
        <authorList>
            <person name="Varga T."/>
            <person name="Krizsan K."/>
            <person name="Foldi C."/>
            <person name="Dima B."/>
            <person name="Sanchez-Garcia M."/>
            <person name="Sanchez-Ramirez S."/>
            <person name="Szollosi G.J."/>
            <person name="Szarkandi J.G."/>
            <person name="Papp V."/>
            <person name="Albert L."/>
            <person name="Andreopoulos W."/>
            <person name="Angelini C."/>
            <person name="Antonin V."/>
            <person name="Barry K.W."/>
            <person name="Bougher N.L."/>
            <person name="Buchanan P."/>
            <person name="Buyck B."/>
            <person name="Bense V."/>
            <person name="Catcheside P."/>
            <person name="Chovatia M."/>
            <person name="Cooper J."/>
            <person name="Damon W."/>
            <person name="Desjardin D."/>
            <person name="Finy P."/>
            <person name="Geml J."/>
            <person name="Haridas S."/>
            <person name="Hughes K."/>
            <person name="Justo A."/>
            <person name="Karasinski D."/>
            <person name="Kautmanova I."/>
            <person name="Kiss B."/>
            <person name="Kocsube S."/>
            <person name="Kotiranta H."/>
            <person name="LaButti K.M."/>
            <person name="Lechner B.E."/>
            <person name="Liimatainen K."/>
            <person name="Lipzen A."/>
            <person name="Lukacs Z."/>
            <person name="Mihaltcheva S."/>
            <person name="Morgado L.N."/>
            <person name="Niskanen T."/>
            <person name="Noordeloos M.E."/>
            <person name="Ohm R.A."/>
            <person name="Ortiz-Santana B."/>
            <person name="Ovrebo C."/>
            <person name="Racz N."/>
            <person name="Riley R."/>
            <person name="Savchenko A."/>
            <person name="Shiryaev A."/>
            <person name="Soop K."/>
            <person name="Spirin V."/>
            <person name="Szebenyi C."/>
            <person name="Tomsovsky M."/>
            <person name="Tulloss R.E."/>
            <person name="Uehling J."/>
            <person name="Grigoriev I.V."/>
            <person name="Vagvolgyi C."/>
            <person name="Papp T."/>
            <person name="Martin F.M."/>
            <person name="Miettinen O."/>
            <person name="Hibbett D.S."/>
            <person name="Nagy L.G."/>
        </authorList>
    </citation>
    <scope>NUCLEOTIDE SEQUENCE [LARGE SCALE GENOMIC DNA]</scope>
    <source>
        <strain evidence="1 2">CBS 121175</strain>
    </source>
</reference>
<protein>
    <submittedName>
        <fullName evidence="1">Uncharacterized protein</fullName>
    </submittedName>
</protein>
<evidence type="ECO:0000313" key="2">
    <source>
        <dbReference type="Proteomes" id="UP000307440"/>
    </source>
</evidence>
<name>A0A5C3KJM4_COPMA</name>
<feature type="non-terminal residue" evidence="1">
    <location>
        <position position="1"/>
    </location>
</feature>
<dbReference type="Proteomes" id="UP000307440">
    <property type="component" value="Unassembled WGS sequence"/>
</dbReference>
<organism evidence="1 2">
    <name type="scientific">Coprinopsis marcescibilis</name>
    <name type="common">Agaric fungus</name>
    <name type="synonym">Psathyrella marcescibilis</name>
    <dbReference type="NCBI Taxonomy" id="230819"/>
    <lineage>
        <taxon>Eukaryota</taxon>
        <taxon>Fungi</taxon>
        <taxon>Dikarya</taxon>
        <taxon>Basidiomycota</taxon>
        <taxon>Agaricomycotina</taxon>
        <taxon>Agaricomycetes</taxon>
        <taxon>Agaricomycetidae</taxon>
        <taxon>Agaricales</taxon>
        <taxon>Agaricineae</taxon>
        <taxon>Psathyrellaceae</taxon>
        <taxon>Coprinopsis</taxon>
    </lineage>
</organism>
<dbReference type="Pfam" id="PF20414">
    <property type="entry name" value="DUF6698"/>
    <property type="match status" value="1"/>
</dbReference>
<keyword evidence="2" id="KW-1185">Reference proteome</keyword>
<dbReference type="EMBL" id="ML210298">
    <property type="protein sequence ID" value="TFK20491.1"/>
    <property type="molecule type" value="Genomic_DNA"/>
</dbReference>
<accession>A0A5C3KJM4</accession>
<dbReference type="AlphaFoldDB" id="A0A5C3KJM4"/>